<name>A0A8J2LHB5_9HEXA</name>
<keyword evidence="2" id="KW-1185">Reference proteome</keyword>
<accession>A0A8J2LHB5</accession>
<proteinExistence type="predicted"/>
<reference evidence="1" key="1">
    <citation type="submission" date="2021-06" db="EMBL/GenBank/DDBJ databases">
        <authorList>
            <person name="Hodson N. C."/>
            <person name="Mongue J. A."/>
            <person name="Jaron S. K."/>
        </authorList>
    </citation>
    <scope>NUCLEOTIDE SEQUENCE</scope>
</reference>
<comment type="caution">
    <text evidence="1">The sequence shown here is derived from an EMBL/GenBank/DDBJ whole genome shotgun (WGS) entry which is preliminary data.</text>
</comment>
<dbReference type="Proteomes" id="UP000708208">
    <property type="component" value="Unassembled WGS sequence"/>
</dbReference>
<organism evidence="1 2">
    <name type="scientific">Allacma fusca</name>
    <dbReference type="NCBI Taxonomy" id="39272"/>
    <lineage>
        <taxon>Eukaryota</taxon>
        <taxon>Metazoa</taxon>
        <taxon>Ecdysozoa</taxon>
        <taxon>Arthropoda</taxon>
        <taxon>Hexapoda</taxon>
        <taxon>Collembola</taxon>
        <taxon>Symphypleona</taxon>
        <taxon>Sminthuridae</taxon>
        <taxon>Allacma</taxon>
    </lineage>
</organism>
<protein>
    <submittedName>
        <fullName evidence="1">Uncharacterized protein</fullName>
    </submittedName>
</protein>
<gene>
    <name evidence="1" type="ORF">AFUS01_LOCUS40434</name>
</gene>
<evidence type="ECO:0000313" key="2">
    <source>
        <dbReference type="Proteomes" id="UP000708208"/>
    </source>
</evidence>
<dbReference type="EMBL" id="CAJVCH010556829">
    <property type="protein sequence ID" value="CAG7830647.1"/>
    <property type="molecule type" value="Genomic_DNA"/>
</dbReference>
<evidence type="ECO:0000313" key="1">
    <source>
        <dbReference type="EMBL" id="CAG7830647.1"/>
    </source>
</evidence>
<dbReference type="AlphaFoldDB" id="A0A8J2LHB5"/>
<sequence length="141" mass="15893">MNPMEKKYEFHDSHRSACVMSEVILHLFIFESIFNLEFLGDIVPEKGLLSVVGILQLTLGVLDMFCELLQSVILECKDVVSKACQLFHEDIMVLSSTSEFSVIIQGVGYCQEFCEQEEVLPSLENGFFVEEWAGPEPSGHV</sequence>